<accession>A0A1G9U1X8</accession>
<keyword evidence="1" id="KW-0812">Transmembrane</keyword>
<dbReference type="EMBL" id="FNHI01000009">
    <property type="protein sequence ID" value="SDM54007.1"/>
    <property type="molecule type" value="Genomic_DNA"/>
</dbReference>
<evidence type="ECO:0000256" key="1">
    <source>
        <dbReference type="SAM" id="Phobius"/>
    </source>
</evidence>
<keyword evidence="1" id="KW-1133">Transmembrane helix</keyword>
<feature type="transmembrane region" description="Helical" evidence="1">
    <location>
        <begin position="97"/>
        <end position="117"/>
    </location>
</feature>
<feature type="transmembrane region" description="Helical" evidence="1">
    <location>
        <begin position="64"/>
        <end position="85"/>
    </location>
</feature>
<keyword evidence="3" id="KW-1185">Reference proteome</keyword>
<gene>
    <name evidence="2" type="ORF">SAMN05444921_109246</name>
</gene>
<reference evidence="3" key="1">
    <citation type="submission" date="2016-10" db="EMBL/GenBank/DDBJ databases">
        <authorList>
            <person name="Varghese N."/>
            <person name="Submissions S."/>
        </authorList>
    </citation>
    <scope>NUCLEOTIDE SEQUENCE [LARGE SCALE GENOMIC DNA]</scope>
    <source>
        <strain evidence="3">CGMCC 4.7042</strain>
    </source>
</reference>
<dbReference type="Proteomes" id="UP000199063">
    <property type="component" value="Unassembled WGS sequence"/>
</dbReference>
<dbReference type="InterPro" id="IPR010699">
    <property type="entry name" value="DUF1275"/>
</dbReference>
<evidence type="ECO:0000313" key="3">
    <source>
        <dbReference type="Proteomes" id="UP000199063"/>
    </source>
</evidence>
<evidence type="ECO:0000313" key="2">
    <source>
        <dbReference type="EMBL" id="SDM54007.1"/>
    </source>
</evidence>
<dbReference type="OrthoDB" id="4338352at2"/>
<sequence>METSASSPARPESPRSRALFLMLTLVTGALNAISFLALGGVFVSVMTANLALVGIAIGGSDPDLAGNSVVALAGYIAGVLAGARYCERCERANRSGVRTLLVGELLLLCGVLVGWLTVDGSPPAPLRTVLLGAAALAMGCQSATIRAAGPPGISTTYMTGLLTTLLTDVLARRRPDWSRVALLAAIPVGAALGALAVGTARTAAPLLPVVLLAVVLVLSAGRLGAPGRRDH</sequence>
<keyword evidence="1" id="KW-0472">Membrane</keyword>
<dbReference type="Pfam" id="PF06912">
    <property type="entry name" value="DUF1275"/>
    <property type="match status" value="1"/>
</dbReference>
<dbReference type="AlphaFoldDB" id="A0A1G9U1X8"/>
<proteinExistence type="predicted"/>
<dbReference type="PANTHER" id="PTHR37314:SF4">
    <property type="entry name" value="UPF0700 TRANSMEMBRANE PROTEIN YOAK"/>
    <property type="match status" value="1"/>
</dbReference>
<feature type="transmembrane region" description="Helical" evidence="1">
    <location>
        <begin position="20"/>
        <end position="44"/>
    </location>
</feature>
<feature type="transmembrane region" description="Helical" evidence="1">
    <location>
        <begin position="206"/>
        <end position="225"/>
    </location>
</feature>
<dbReference type="PANTHER" id="PTHR37314">
    <property type="entry name" value="SLR0142 PROTEIN"/>
    <property type="match status" value="1"/>
</dbReference>
<feature type="transmembrane region" description="Helical" evidence="1">
    <location>
        <begin position="180"/>
        <end position="200"/>
    </location>
</feature>
<name>A0A1G9U1X8_9ACTN</name>
<organism evidence="2 3">
    <name type="scientific">Streptomyces wuyuanensis</name>
    <dbReference type="NCBI Taxonomy" id="1196353"/>
    <lineage>
        <taxon>Bacteria</taxon>
        <taxon>Bacillati</taxon>
        <taxon>Actinomycetota</taxon>
        <taxon>Actinomycetes</taxon>
        <taxon>Kitasatosporales</taxon>
        <taxon>Streptomycetaceae</taxon>
        <taxon>Streptomyces</taxon>
    </lineage>
</organism>
<dbReference type="STRING" id="1196353.SAMN05444921_109246"/>
<protein>
    <submittedName>
        <fullName evidence="2">Uncharacterized membrane protein YoaK, UPF0700 family</fullName>
    </submittedName>
</protein>
<feature type="transmembrane region" description="Helical" evidence="1">
    <location>
        <begin position="129"/>
        <end position="148"/>
    </location>
</feature>